<dbReference type="EMBL" id="JAJSOF020000040">
    <property type="protein sequence ID" value="KAJ4426243.1"/>
    <property type="molecule type" value="Genomic_DNA"/>
</dbReference>
<comment type="caution">
    <text evidence="6">The sequence shown here is derived from an EMBL/GenBank/DDBJ whole genome shotgun (WGS) entry which is preliminary data.</text>
</comment>
<protein>
    <recommendedName>
        <fullName evidence="5">Carboxylesterase type B domain-containing protein</fullName>
    </recommendedName>
</protein>
<evidence type="ECO:0000313" key="6">
    <source>
        <dbReference type="EMBL" id="KAJ4426243.1"/>
    </source>
</evidence>
<sequence length="98" mass="11092">NLRRHQSRIELMALMALSRCLSSKSLRKKKDRLSRKFYGKVYIQTSSSGQLLPVMVFIHGGGFTSGSGKAYSYGPLYLMDKDVVMVAMNYRLGVFGEY</sequence>
<keyword evidence="4" id="KW-0325">Glycoprotein</keyword>
<dbReference type="InterPro" id="IPR029058">
    <property type="entry name" value="AB_hydrolase_fold"/>
</dbReference>
<dbReference type="Proteomes" id="UP001148838">
    <property type="component" value="Unassembled WGS sequence"/>
</dbReference>
<dbReference type="Pfam" id="PF00135">
    <property type="entry name" value="COesterase"/>
    <property type="match status" value="1"/>
</dbReference>
<dbReference type="SUPFAM" id="SSF53474">
    <property type="entry name" value="alpha/beta-Hydrolases"/>
    <property type="match status" value="1"/>
</dbReference>
<reference evidence="6 7" key="1">
    <citation type="journal article" date="2022" name="Allergy">
        <title>Genome assembly and annotation of Periplaneta americana reveal a comprehensive cockroach allergen profile.</title>
        <authorList>
            <person name="Wang L."/>
            <person name="Xiong Q."/>
            <person name="Saelim N."/>
            <person name="Wang L."/>
            <person name="Nong W."/>
            <person name="Wan A.T."/>
            <person name="Shi M."/>
            <person name="Liu X."/>
            <person name="Cao Q."/>
            <person name="Hui J.H.L."/>
            <person name="Sookrung N."/>
            <person name="Leung T.F."/>
            <person name="Tungtrongchitr A."/>
            <person name="Tsui S.K.W."/>
        </authorList>
    </citation>
    <scope>NUCLEOTIDE SEQUENCE [LARGE SCALE GENOMIC DNA]</scope>
    <source>
        <strain evidence="6">PWHHKU_190912</strain>
    </source>
</reference>
<dbReference type="PANTHER" id="PTHR43142:SF1">
    <property type="entry name" value="CARBOXYLIC ESTER HYDROLASE"/>
    <property type="match status" value="1"/>
</dbReference>
<feature type="non-terminal residue" evidence="6">
    <location>
        <position position="1"/>
    </location>
</feature>
<name>A0ABQ8RX37_PERAM</name>
<evidence type="ECO:0000256" key="4">
    <source>
        <dbReference type="ARBA" id="ARBA00023180"/>
    </source>
</evidence>
<evidence type="ECO:0000256" key="2">
    <source>
        <dbReference type="ARBA" id="ARBA00022487"/>
    </source>
</evidence>
<dbReference type="Gene3D" id="3.40.50.1820">
    <property type="entry name" value="alpha/beta hydrolase"/>
    <property type="match status" value="1"/>
</dbReference>
<comment type="similarity">
    <text evidence="1">Belongs to the type-B carboxylesterase/lipase family.</text>
</comment>
<keyword evidence="2" id="KW-0719">Serine esterase</keyword>
<keyword evidence="3" id="KW-0378">Hydrolase</keyword>
<accession>A0ABQ8RX37</accession>
<evidence type="ECO:0000313" key="7">
    <source>
        <dbReference type="Proteomes" id="UP001148838"/>
    </source>
</evidence>
<proteinExistence type="inferred from homology"/>
<gene>
    <name evidence="6" type="ORF">ANN_27055</name>
</gene>
<keyword evidence="7" id="KW-1185">Reference proteome</keyword>
<organism evidence="6 7">
    <name type="scientific">Periplaneta americana</name>
    <name type="common">American cockroach</name>
    <name type="synonym">Blatta americana</name>
    <dbReference type="NCBI Taxonomy" id="6978"/>
    <lineage>
        <taxon>Eukaryota</taxon>
        <taxon>Metazoa</taxon>
        <taxon>Ecdysozoa</taxon>
        <taxon>Arthropoda</taxon>
        <taxon>Hexapoda</taxon>
        <taxon>Insecta</taxon>
        <taxon>Pterygota</taxon>
        <taxon>Neoptera</taxon>
        <taxon>Polyneoptera</taxon>
        <taxon>Dictyoptera</taxon>
        <taxon>Blattodea</taxon>
        <taxon>Blattoidea</taxon>
        <taxon>Blattidae</taxon>
        <taxon>Blattinae</taxon>
        <taxon>Periplaneta</taxon>
    </lineage>
</organism>
<evidence type="ECO:0000256" key="1">
    <source>
        <dbReference type="ARBA" id="ARBA00005964"/>
    </source>
</evidence>
<feature type="domain" description="Carboxylesterase type B" evidence="5">
    <location>
        <begin position="41"/>
        <end position="96"/>
    </location>
</feature>
<dbReference type="InterPro" id="IPR002018">
    <property type="entry name" value="CarbesteraseB"/>
</dbReference>
<evidence type="ECO:0000259" key="5">
    <source>
        <dbReference type="Pfam" id="PF00135"/>
    </source>
</evidence>
<evidence type="ECO:0000256" key="3">
    <source>
        <dbReference type="ARBA" id="ARBA00022801"/>
    </source>
</evidence>
<dbReference type="PANTHER" id="PTHR43142">
    <property type="entry name" value="CARBOXYLIC ESTER HYDROLASE"/>
    <property type="match status" value="1"/>
</dbReference>